<dbReference type="OMA" id="KWRIFTH"/>
<dbReference type="InterPro" id="IPR003807">
    <property type="entry name" value="DUF202"/>
</dbReference>
<evidence type="ECO:0000256" key="7">
    <source>
        <dbReference type="SAM" id="Phobius"/>
    </source>
</evidence>
<dbReference type="Proteomes" id="UP000005222">
    <property type="component" value="Chromosome N"/>
</dbReference>
<evidence type="ECO:0000313" key="10">
    <source>
        <dbReference type="Proteomes" id="UP000005222"/>
    </source>
</evidence>
<feature type="transmembrane region" description="Helical" evidence="7">
    <location>
        <begin position="125"/>
        <end position="145"/>
    </location>
</feature>
<feature type="domain" description="DUF202" evidence="8">
    <location>
        <begin position="63"/>
        <end position="150"/>
    </location>
</feature>
<organism evidence="9 10">
    <name type="scientific">Pichia sorbitophila (strain ATCC MYA-4447 / BCRC 22081 / CBS 7064 / NBRC 10061 / NRRL Y-12695)</name>
    <name type="common">Hybrid yeast</name>
    <dbReference type="NCBI Taxonomy" id="559304"/>
    <lineage>
        <taxon>Eukaryota</taxon>
        <taxon>Fungi</taxon>
        <taxon>Dikarya</taxon>
        <taxon>Ascomycota</taxon>
        <taxon>Saccharomycotina</taxon>
        <taxon>Pichiomycetes</taxon>
        <taxon>Debaryomycetaceae</taxon>
        <taxon>Millerozyma</taxon>
    </lineage>
</organism>
<feature type="region of interest" description="Disordered" evidence="6">
    <location>
        <begin position="1"/>
        <end position="33"/>
    </location>
</feature>
<dbReference type="InterPro" id="IPR052053">
    <property type="entry name" value="IM_YidH-like"/>
</dbReference>
<evidence type="ECO:0000259" key="8">
    <source>
        <dbReference type="Pfam" id="PF02656"/>
    </source>
</evidence>
<gene>
    <name evidence="9" type="primary">Piso0_004915</name>
    <name evidence="9" type="ORF">GNLVRS01_PISO0N03885g</name>
</gene>
<dbReference type="AlphaFoldDB" id="G8Y0S3"/>
<evidence type="ECO:0000313" key="9">
    <source>
        <dbReference type="EMBL" id="CCE86426.1"/>
    </source>
</evidence>
<evidence type="ECO:0000256" key="3">
    <source>
        <dbReference type="ARBA" id="ARBA00022692"/>
    </source>
</evidence>
<evidence type="ECO:0000256" key="5">
    <source>
        <dbReference type="ARBA" id="ARBA00023136"/>
    </source>
</evidence>
<evidence type="ECO:0000256" key="2">
    <source>
        <dbReference type="ARBA" id="ARBA00022475"/>
    </source>
</evidence>
<feature type="transmembrane region" description="Helical" evidence="7">
    <location>
        <begin position="72"/>
        <end position="93"/>
    </location>
</feature>
<comment type="subcellular location">
    <subcellularLocation>
        <location evidence="1">Cell membrane</location>
        <topology evidence="1">Multi-pass membrane protein</topology>
    </subcellularLocation>
</comment>
<reference evidence="9 10" key="1">
    <citation type="journal article" date="2012" name="G3 (Bethesda)">
        <title>Pichia sorbitophila, an interspecies yeast hybrid reveals early steps of genome resolution following polyploidization.</title>
        <authorList>
            <person name="Leh Louis V."/>
            <person name="Despons L."/>
            <person name="Friedrich A."/>
            <person name="Martin T."/>
            <person name="Durrens P."/>
            <person name="Casaregola S."/>
            <person name="Neuveglise C."/>
            <person name="Fairhead C."/>
            <person name="Marck C."/>
            <person name="Cruz J.A."/>
            <person name="Straub M.L."/>
            <person name="Kugler V."/>
            <person name="Sacerdot C."/>
            <person name="Uzunov Z."/>
            <person name="Thierry A."/>
            <person name="Weiss S."/>
            <person name="Bleykasten C."/>
            <person name="De Montigny J."/>
            <person name="Jacques N."/>
            <person name="Jung P."/>
            <person name="Lemaire M."/>
            <person name="Mallet S."/>
            <person name="Morel G."/>
            <person name="Richard G.F."/>
            <person name="Sarkar A."/>
            <person name="Savel G."/>
            <person name="Schacherer J."/>
            <person name="Seret M.L."/>
            <person name="Talla E."/>
            <person name="Samson G."/>
            <person name="Jubin C."/>
            <person name="Poulain J."/>
            <person name="Vacherie B."/>
            <person name="Barbe V."/>
            <person name="Pelletier E."/>
            <person name="Sherman D.J."/>
            <person name="Westhof E."/>
            <person name="Weissenbach J."/>
            <person name="Baret P.V."/>
            <person name="Wincker P."/>
            <person name="Gaillardin C."/>
            <person name="Dujon B."/>
            <person name="Souciet J.L."/>
        </authorList>
    </citation>
    <scope>NUCLEOTIDE SEQUENCE [LARGE SCALE GENOMIC DNA]</scope>
    <source>
        <strain evidence="10">ATCC MYA-4447 / BCRC 22081 / CBS 7064 / NBRC 10061 / NRRL Y-12695</strain>
    </source>
</reference>
<keyword evidence="5 7" id="KW-0472">Membrane</keyword>
<dbReference type="OrthoDB" id="199599at2759"/>
<name>G8Y0S3_PICSO</name>
<dbReference type="EMBL" id="FO082046">
    <property type="protein sequence ID" value="CCE86426.1"/>
    <property type="molecule type" value="Genomic_DNA"/>
</dbReference>
<keyword evidence="2" id="KW-1003">Cell membrane</keyword>
<evidence type="ECO:0000256" key="4">
    <source>
        <dbReference type="ARBA" id="ARBA00022989"/>
    </source>
</evidence>
<dbReference type="InParanoid" id="G8Y0S3"/>
<dbReference type="PANTHER" id="PTHR34187">
    <property type="entry name" value="FGR18P"/>
    <property type="match status" value="1"/>
</dbReference>
<dbReference type="PANTHER" id="PTHR34187:SF2">
    <property type="entry name" value="DUF202 DOMAIN-CONTAINING PROTEIN"/>
    <property type="match status" value="1"/>
</dbReference>
<dbReference type="eggNOG" id="ENOG502S1BM">
    <property type="taxonomic scope" value="Eukaryota"/>
</dbReference>
<evidence type="ECO:0000256" key="1">
    <source>
        <dbReference type="ARBA" id="ARBA00004651"/>
    </source>
</evidence>
<keyword evidence="3 7" id="KW-0812">Transmembrane</keyword>
<keyword evidence="10" id="KW-1185">Reference proteome</keyword>
<sequence length="186" mass="20941">MPQTSYSSFEDTPLRQDPTDYLGNPHEEPRRSRSQLVVAKLHQAITILGSPSMRLENKGTVARDHLANERTFLAWLRTSLAFVSLGIGFTQLFRLEEKGSSVIMGNSYFPLNREHSSLEAWSKPLGIAFVSLGILTLFNSISRFFKVQHMLVHNYYPAARFSILLIVVVLAVIICISLSAMSKSFH</sequence>
<accession>G8Y0S3</accession>
<proteinExistence type="predicted"/>
<dbReference type="Pfam" id="PF02656">
    <property type="entry name" value="DUF202"/>
    <property type="match status" value="1"/>
</dbReference>
<feature type="transmembrane region" description="Helical" evidence="7">
    <location>
        <begin position="157"/>
        <end position="181"/>
    </location>
</feature>
<evidence type="ECO:0000256" key="6">
    <source>
        <dbReference type="SAM" id="MobiDB-lite"/>
    </source>
</evidence>
<dbReference type="HOGENOM" id="CLU_1454924_0_0_1"/>
<dbReference type="GO" id="GO:0005886">
    <property type="term" value="C:plasma membrane"/>
    <property type="evidence" value="ECO:0007669"/>
    <property type="project" value="UniProtKB-SubCell"/>
</dbReference>
<feature type="compositionally biased region" description="Polar residues" evidence="6">
    <location>
        <begin position="1"/>
        <end position="10"/>
    </location>
</feature>
<keyword evidence="4 7" id="KW-1133">Transmembrane helix</keyword>
<protein>
    <submittedName>
        <fullName evidence="9">Piso0_004915 protein</fullName>
    </submittedName>
</protein>